<sequence>MPGMNCFWFMIFSQMEASTLSCTVRMNQPSDLFDLLFSFSIFVIKSLCIWQQEIEGHVGLH</sequence>
<keyword evidence="1" id="KW-0732">Signal</keyword>
<evidence type="ECO:0000313" key="2">
    <source>
        <dbReference type="EMBL" id="MBX44093.1"/>
    </source>
</evidence>
<protein>
    <submittedName>
        <fullName evidence="2">Uncharacterized protein</fullName>
    </submittedName>
</protein>
<reference evidence="2" key="1">
    <citation type="submission" date="2018-02" db="EMBL/GenBank/DDBJ databases">
        <title>Rhizophora mucronata_Transcriptome.</title>
        <authorList>
            <person name="Meera S.P."/>
            <person name="Sreeshan A."/>
            <person name="Augustine A."/>
        </authorList>
    </citation>
    <scope>NUCLEOTIDE SEQUENCE</scope>
    <source>
        <tissue evidence="2">Leaf</tissue>
    </source>
</reference>
<feature type="chain" id="PRO_5015157142" evidence="1">
    <location>
        <begin position="22"/>
        <end position="61"/>
    </location>
</feature>
<name>A0A2P2NNN6_RHIMU</name>
<feature type="signal peptide" evidence="1">
    <location>
        <begin position="1"/>
        <end position="21"/>
    </location>
</feature>
<proteinExistence type="predicted"/>
<dbReference type="EMBL" id="GGEC01063609">
    <property type="protein sequence ID" value="MBX44093.1"/>
    <property type="molecule type" value="Transcribed_RNA"/>
</dbReference>
<accession>A0A2P2NNN6</accession>
<organism evidence="2">
    <name type="scientific">Rhizophora mucronata</name>
    <name type="common">Asiatic mangrove</name>
    <dbReference type="NCBI Taxonomy" id="61149"/>
    <lineage>
        <taxon>Eukaryota</taxon>
        <taxon>Viridiplantae</taxon>
        <taxon>Streptophyta</taxon>
        <taxon>Embryophyta</taxon>
        <taxon>Tracheophyta</taxon>
        <taxon>Spermatophyta</taxon>
        <taxon>Magnoliopsida</taxon>
        <taxon>eudicotyledons</taxon>
        <taxon>Gunneridae</taxon>
        <taxon>Pentapetalae</taxon>
        <taxon>rosids</taxon>
        <taxon>fabids</taxon>
        <taxon>Malpighiales</taxon>
        <taxon>Rhizophoraceae</taxon>
        <taxon>Rhizophora</taxon>
    </lineage>
</organism>
<dbReference type="AlphaFoldDB" id="A0A2P2NNN6"/>
<evidence type="ECO:0000256" key="1">
    <source>
        <dbReference type="SAM" id="SignalP"/>
    </source>
</evidence>